<gene>
    <name evidence="2" type="ORF">IAB94_06555</name>
</gene>
<evidence type="ECO:0008006" key="4">
    <source>
        <dbReference type="Google" id="ProtNLM"/>
    </source>
</evidence>
<evidence type="ECO:0000313" key="2">
    <source>
        <dbReference type="EMBL" id="HIR67688.1"/>
    </source>
</evidence>
<reference evidence="2" key="2">
    <citation type="journal article" date="2021" name="PeerJ">
        <title>Extensive microbial diversity within the chicken gut microbiome revealed by metagenomics and culture.</title>
        <authorList>
            <person name="Gilroy R."/>
            <person name="Ravi A."/>
            <person name="Getino M."/>
            <person name="Pursley I."/>
            <person name="Horton D.L."/>
            <person name="Alikhan N.F."/>
            <person name="Baker D."/>
            <person name="Gharbi K."/>
            <person name="Hall N."/>
            <person name="Watson M."/>
            <person name="Adriaenssens E.M."/>
            <person name="Foster-Nyarko E."/>
            <person name="Jarju S."/>
            <person name="Secka A."/>
            <person name="Antonio M."/>
            <person name="Oren A."/>
            <person name="Chaudhuri R.R."/>
            <person name="La Ragione R."/>
            <person name="Hildebrand F."/>
            <person name="Pallen M.J."/>
        </authorList>
    </citation>
    <scope>NUCLEOTIDE SEQUENCE</scope>
    <source>
        <strain evidence="2">ChiW16-3235</strain>
    </source>
</reference>
<dbReference type="AlphaFoldDB" id="A0A9D1J9N3"/>
<reference evidence="2" key="1">
    <citation type="submission" date="2020-10" db="EMBL/GenBank/DDBJ databases">
        <authorList>
            <person name="Gilroy R."/>
        </authorList>
    </citation>
    <scope>NUCLEOTIDE SEQUENCE</scope>
    <source>
        <strain evidence="2">ChiW16-3235</strain>
    </source>
</reference>
<evidence type="ECO:0000256" key="1">
    <source>
        <dbReference type="SAM" id="Phobius"/>
    </source>
</evidence>
<name>A0A9D1J9N3_9FIRM</name>
<accession>A0A9D1J9N3</accession>
<feature type="transmembrane region" description="Helical" evidence="1">
    <location>
        <begin position="58"/>
        <end position="83"/>
    </location>
</feature>
<feature type="transmembrane region" description="Helical" evidence="1">
    <location>
        <begin position="232"/>
        <end position="257"/>
    </location>
</feature>
<feature type="transmembrane region" description="Helical" evidence="1">
    <location>
        <begin position="192"/>
        <end position="212"/>
    </location>
</feature>
<dbReference type="EMBL" id="DVHK01000133">
    <property type="protein sequence ID" value="HIR67688.1"/>
    <property type="molecule type" value="Genomic_DNA"/>
</dbReference>
<protein>
    <recommendedName>
        <fullName evidence="4">ECF transporter S component</fullName>
    </recommendedName>
</protein>
<evidence type="ECO:0000313" key="3">
    <source>
        <dbReference type="Proteomes" id="UP000823913"/>
    </source>
</evidence>
<keyword evidence="1" id="KW-1133">Transmembrane helix</keyword>
<organism evidence="2 3">
    <name type="scientific">Candidatus Coproplasma avicola</name>
    <dbReference type="NCBI Taxonomy" id="2840744"/>
    <lineage>
        <taxon>Bacteria</taxon>
        <taxon>Bacillati</taxon>
        <taxon>Bacillota</taxon>
        <taxon>Clostridia</taxon>
        <taxon>Eubacteriales</taxon>
        <taxon>Candidatus Coproplasma</taxon>
    </lineage>
</organism>
<feature type="transmembrane region" description="Helical" evidence="1">
    <location>
        <begin position="122"/>
        <end position="148"/>
    </location>
</feature>
<keyword evidence="1" id="KW-0812">Transmembrane</keyword>
<feature type="transmembrane region" description="Helical" evidence="1">
    <location>
        <begin position="160"/>
        <end position="180"/>
    </location>
</feature>
<feature type="transmembrane region" description="Helical" evidence="1">
    <location>
        <begin position="89"/>
        <end position="110"/>
    </location>
</feature>
<dbReference type="Proteomes" id="UP000823913">
    <property type="component" value="Unassembled WGS sequence"/>
</dbReference>
<comment type="caution">
    <text evidence="2">The sequence shown here is derived from an EMBL/GenBank/DDBJ whole genome shotgun (WGS) entry which is preliminary data.</text>
</comment>
<proteinExistence type="predicted"/>
<sequence length="266" mass="28471">MKAIPTPSFTATGRTDMRGHGAGGLSPAREIAYVAVTCALLIGVQLALYALPGVECVTALLLCASFAFGARFGFLTGLAFSLLRCILFGFYPSVIILYCIYFPLFGLIFGLTGKLDGKKLPLFFKVAVNVALVALGCAAFCAAGFDLIKVSRIYEETVEIFLWALGGIFCAIFIAFNAVCIADRRSTSQGRLLLLFFVTTVAAICTVCFTLLDDVITPLVIGMTAGGTLTYFYASFTAMLPQTVCTIISVALLFYPLTSALKKLKK</sequence>
<feature type="transmembrane region" description="Helical" evidence="1">
    <location>
        <begin position="31"/>
        <end position="51"/>
    </location>
</feature>
<keyword evidence="1" id="KW-0472">Membrane</keyword>